<dbReference type="GO" id="GO:0008168">
    <property type="term" value="F:methyltransferase activity"/>
    <property type="evidence" value="ECO:0007669"/>
    <property type="project" value="UniProtKB-KW"/>
</dbReference>
<dbReference type="Pfam" id="PF08100">
    <property type="entry name" value="Dimerisation"/>
    <property type="match status" value="1"/>
</dbReference>
<dbReference type="GO" id="GO:0032259">
    <property type="term" value="P:methylation"/>
    <property type="evidence" value="ECO:0007669"/>
    <property type="project" value="UniProtKB-KW"/>
</dbReference>
<keyword evidence="3" id="KW-0949">S-adenosyl-L-methionine</keyword>
<dbReference type="InterPro" id="IPR016461">
    <property type="entry name" value="COMT-like"/>
</dbReference>
<gene>
    <name evidence="6" type="ORF">GCM10022224_101550</name>
</gene>
<evidence type="ECO:0000256" key="3">
    <source>
        <dbReference type="ARBA" id="ARBA00022691"/>
    </source>
</evidence>
<evidence type="ECO:0000256" key="1">
    <source>
        <dbReference type="ARBA" id="ARBA00022603"/>
    </source>
</evidence>
<dbReference type="Gene3D" id="3.40.50.150">
    <property type="entry name" value="Vaccinia Virus protein VP39"/>
    <property type="match status" value="1"/>
</dbReference>
<dbReference type="InterPro" id="IPR012967">
    <property type="entry name" value="COMT_dimerisation"/>
</dbReference>
<keyword evidence="7" id="KW-1185">Reference proteome</keyword>
<name>A0ABP7EKB0_9ACTN</name>
<dbReference type="InterPro" id="IPR029063">
    <property type="entry name" value="SAM-dependent_MTases_sf"/>
</dbReference>
<organism evidence="6 7">
    <name type="scientific">Nonomuraea antimicrobica</name>
    <dbReference type="NCBI Taxonomy" id="561173"/>
    <lineage>
        <taxon>Bacteria</taxon>
        <taxon>Bacillati</taxon>
        <taxon>Actinomycetota</taxon>
        <taxon>Actinomycetes</taxon>
        <taxon>Streptosporangiales</taxon>
        <taxon>Streptosporangiaceae</taxon>
        <taxon>Nonomuraea</taxon>
    </lineage>
</organism>
<dbReference type="PIRSF" id="PIRSF005739">
    <property type="entry name" value="O-mtase"/>
    <property type="match status" value="1"/>
</dbReference>
<dbReference type="SUPFAM" id="SSF53335">
    <property type="entry name" value="S-adenosyl-L-methionine-dependent methyltransferases"/>
    <property type="match status" value="1"/>
</dbReference>
<dbReference type="RefSeq" id="WP_344896976.1">
    <property type="nucleotide sequence ID" value="NZ_BAAAZP010000239.1"/>
</dbReference>
<evidence type="ECO:0000259" key="4">
    <source>
        <dbReference type="Pfam" id="PF00891"/>
    </source>
</evidence>
<evidence type="ECO:0000313" key="7">
    <source>
        <dbReference type="Proteomes" id="UP001500902"/>
    </source>
</evidence>
<sequence>MADIDLVRLARSYFAAKALLSAVELDLFSALAEKALSEPEIRERLGLHPRACKDWLDALTGLGVLIRDGDRYGNGRDAAAYLDAARPTYIGGFLHLLNYHYGNWAELTKLLRTGEPGSKGAQNFDAFYADPRRVEQFMRAMDGAAAAVGPALANAFDWSPYRSFVDVGGARGNLAADIVRVHPHLTGITFDLPQVEPSFQEHMTRLGMNGKVRFQGGDFFADPIPDADVAVFGHVLHDWDDERRIALLEKAHRALPPGGRVVIYDALKDEIPGDPETFLMSLNMRLITPGGSEYAESECRSWLTAAGFRDIEVAPLTGPDVLVSGRKEDR</sequence>
<keyword evidence="1 6" id="KW-0489">Methyltransferase</keyword>
<evidence type="ECO:0000259" key="5">
    <source>
        <dbReference type="Pfam" id="PF08100"/>
    </source>
</evidence>
<dbReference type="SUPFAM" id="SSF46785">
    <property type="entry name" value="Winged helix' DNA-binding domain"/>
    <property type="match status" value="1"/>
</dbReference>
<comment type="caution">
    <text evidence="6">The sequence shown here is derived from an EMBL/GenBank/DDBJ whole genome shotgun (WGS) entry which is preliminary data.</text>
</comment>
<proteinExistence type="predicted"/>
<feature type="domain" description="O-methyltransferase C-terminal" evidence="4">
    <location>
        <begin position="104"/>
        <end position="309"/>
    </location>
</feature>
<reference evidence="7" key="1">
    <citation type="journal article" date="2019" name="Int. J. Syst. Evol. Microbiol.">
        <title>The Global Catalogue of Microorganisms (GCM) 10K type strain sequencing project: providing services to taxonomists for standard genome sequencing and annotation.</title>
        <authorList>
            <consortium name="The Broad Institute Genomics Platform"/>
            <consortium name="The Broad Institute Genome Sequencing Center for Infectious Disease"/>
            <person name="Wu L."/>
            <person name="Ma J."/>
        </authorList>
    </citation>
    <scope>NUCLEOTIDE SEQUENCE [LARGE SCALE GENOMIC DNA]</scope>
    <source>
        <strain evidence="7">JCM 16904</strain>
    </source>
</reference>
<evidence type="ECO:0000256" key="2">
    <source>
        <dbReference type="ARBA" id="ARBA00022679"/>
    </source>
</evidence>
<evidence type="ECO:0000313" key="6">
    <source>
        <dbReference type="EMBL" id="GAA3719370.1"/>
    </source>
</evidence>
<dbReference type="PANTHER" id="PTHR43712">
    <property type="entry name" value="PUTATIVE (AFU_ORTHOLOGUE AFUA_4G14580)-RELATED"/>
    <property type="match status" value="1"/>
</dbReference>
<dbReference type="CDD" id="cd02440">
    <property type="entry name" value="AdoMet_MTases"/>
    <property type="match status" value="1"/>
</dbReference>
<dbReference type="PROSITE" id="PS51683">
    <property type="entry name" value="SAM_OMT_II"/>
    <property type="match status" value="1"/>
</dbReference>
<dbReference type="InterPro" id="IPR001077">
    <property type="entry name" value="COMT_C"/>
</dbReference>
<dbReference type="Pfam" id="PF00891">
    <property type="entry name" value="Methyltransf_2"/>
    <property type="match status" value="1"/>
</dbReference>
<dbReference type="InterPro" id="IPR036390">
    <property type="entry name" value="WH_DNA-bd_sf"/>
</dbReference>
<dbReference type="EMBL" id="BAAAZP010000239">
    <property type="protein sequence ID" value="GAA3719370.1"/>
    <property type="molecule type" value="Genomic_DNA"/>
</dbReference>
<dbReference type="Proteomes" id="UP001500902">
    <property type="component" value="Unassembled WGS sequence"/>
</dbReference>
<dbReference type="InterPro" id="IPR036388">
    <property type="entry name" value="WH-like_DNA-bd_sf"/>
</dbReference>
<dbReference type="PANTHER" id="PTHR43712:SF2">
    <property type="entry name" value="O-METHYLTRANSFERASE CICE"/>
    <property type="match status" value="1"/>
</dbReference>
<feature type="domain" description="O-methyltransferase dimerisation" evidence="5">
    <location>
        <begin position="8"/>
        <end position="82"/>
    </location>
</feature>
<accession>A0ABP7EKB0</accession>
<keyword evidence="2" id="KW-0808">Transferase</keyword>
<dbReference type="Gene3D" id="1.10.10.10">
    <property type="entry name" value="Winged helix-like DNA-binding domain superfamily/Winged helix DNA-binding domain"/>
    <property type="match status" value="1"/>
</dbReference>
<protein>
    <submittedName>
        <fullName evidence="6">Methyltransferase</fullName>
    </submittedName>
</protein>